<dbReference type="HOGENOM" id="CLU_3194778_0_0_14"/>
<dbReference type="RefSeq" id="WP_030005370.1">
    <property type="nucleotide sequence ID" value="NC_022549.1"/>
</dbReference>
<feature type="compositionally biased region" description="Polar residues" evidence="1">
    <location>
        <begin position="25"/>
        <end position="36"/>
    </location>
</feature>
<proteinExistence type="predicted"/>
<evidence type="ECO:0000313" key="2">
    <source>
        <dbReference type="EMBL" id="CCV66513.1"/>
    </source>
</evidence>
<sequence length="44" mass="4940">MQEKQKYETPTLEVVEFELKDSIALSGQGTSGTSGNEEFWGSDW</sequence>
<dbReference type="KEGG" id="abra:BN85314920"/>
<evidence type="ECO:0000313" key="3">
    <source>
        <dbReference type="Proteomes" id="UP000032737"/>
    </source>
</evidence>
<organism evidence="2 3">
    <name type="scientific">Acholeplasma brassicae</name>
    <dbReference type="NCBI Taxonomy" id="61635"/>
    <lineage>
        <taxon>Bacteria</taxon>
        <taxon>Bacillati</taxon>
        <taxon>Mycoplasmatota</taxon>
        <taxon>Mollicutes</taxon>
        <taxon>Acholeplasmatales</taxon>
        <taxon>Acholeplasmataceae</taxon>
        <taxon>Acholeplasma</taxon>
    </lineage>
</organism>
<name>U4KSC5_9MOLU</name>
<dbReference type="STRING" id="61635.BN85314920"/>
<dbReference type="Proteomes" id="UP000032737">
    <property type="component" value="Chromosome"/>
</dbReference>
<dbReference type="AlphaFoldDB" id="U4KSC5"/>
<gene>
    <name evidence="2" type="ORF">BN85314920</name>
</gene>
<protein>
    <submittedName>
        <fullName evidence="2">Uncharacterized protein</fullName>
    </submittedName>
</protein>
<keyword evidence="3" id="KW-1185">Reference proteome</keyword>
<accession>U4KSC5</accession>
<evidence type="ECO:0000256" key="1">
    <source>
        <dbReference type="SAM" id="MobiDB-lite"/>
    </source>
</evidence>
<dbReference type="EMBL" id="FO681348">
    <property type="protein sequence ID" value="CCV66513.1"/>
    <property type="molecule type" value="Genomic_DNA"/>
</dbReference>
<feature type="region of interest" description="Disordered" evidence="1">
    <location>
        <begin position="25"/>
        <end position="44"/>
    </location>
</feature>
<reference evidence="2 3" key="1">
    <citation type="journal article" date="2013" name="J. Mol. Microbiol. Biotechnol.">
        <title>Analysis of the Complete Genomes of Acholeplasma brassicae , A. palmae and A. laidlawii and Their Comparison to the Obligate Parasites from ' Candidatus Phytoplasma'.</title>
        <authorList>
            <person name="Kube M."/>
            <person name="Siewert C."/>
            <person name="Migdoll A.M."/>
            <person name="Duduk B."/>
            <person name="Holz S."/>
            <person name="Rabus R."/>
            <person name="Seemuller E."/>
            <person name="Mitrovic J."/>
            <person name="Muller I."/>
            <person name="Buttner C."/>
            <person name="Reinhardt R."/>
        </authorList>
    </citation>
    <scope>NUCLEOTIDE SEQUENCE [LARGE SCALE GENOMIC DNA]</scope>
    <source>
        <strain evidence="3">0502</strain>
    </source>
</reference>